<gene>
    <name evidence="4" type="primary">LOC100907984</name>
</gene>
<proteinExistence type="inferred from homology"/>
<dbReference type="KEGG" id="goe:100907984"/>
<dbReference type="Pfam" id="PF01156">
    <property type="entry name" value="IU_nuc_hydro"/>
    <property type="match status" value="1"/>
</dbReference>
<dbReference type="Gene3D" id="3.90.245.10">
    <property type="entry name" value="Ribonucleoside hydrolase-like"/>
    <property type="match status" value="1"/>
</dbReference>
<dbReference type="PANTHER" id="PTHR46190:SF1">
    <property type="entry name" value="SI:CH211-201H21.5"/>
    <property type="match status" value="1"/>
</dbReference>
<organism evidence="3 4">
    <name type="scientific">Galendromus occidentalis</name>
    <name type="common">western predatory mite</name>
    <dbReference type="NCBI Taxonomy" id="34638"/>
    <lineage>
        <taxon>Eukaryota</taxon>
        <taxon>Metazoa</taxon>
        <taxon>Ecdysozoa</taxon>
        <taxon>Arthropoda</taxon>
        <taxon>Chelicerata</taxon>
        <taxon>Arachnida</taxon>
        <taxon>Acari</taxon>
        <taxon>Parasitiformes</taxon>
        <taxon>Mesostigmata</taxon>
        <taxon>Gamasina</taxon>
        <taxon>Phytoseioidea</taxon>
        <taxon>Phytoseiidae</taxon>
        <taxon>Typhlodrominae</taxon>
        <taxon>Galendromus</taxon>
    </lineage>
</organism>
<dbReference type="AlphaFoldDB" id="A0AAJ6QS82"/>
<dbReference type="Proteomes" id="UP000694867">
    <property type="component" value="Unplaced"/>
</dbReference>
<name>A0AAJ6QS82_9ACAR</name>
<comment type="similarity">
    <text evidence="1">Belongs to the IUNH family.</text>
</comment>
<protein>
    <submittedName>
        <fullName evidence="4">Uncharacterized protein LOC100907984</fullName>
    </submittedName>
</protein>
<keyword evidence="3" id="KW-1185">Reference proteome</keyword>
<evidence type="ECO:0000313" key="4">
    <source>
        <dbReference type="RefSeq" id="XP_003742342.2"/>
    </source>
</evidence>
<dbReference type="GeneID" id="100907984"/>
<sequence length="316" mass="34263">MKNLIIDTDCGVDDAIALIAALSSGNANVVAITCVSGNASLRDVLVNVSKVLKTCGREGVPFYAGCEGPLARENVFANNYHGTDGLGECPSEFEKGPEAQPGIHAAEALIKTSKDRVGEIVLVMLGPCTNLAVAHHIDPRVTTYFKEIICMGGNIEGKGNVTPGAEFNFASDPEAAHVLVQQSKCPVLLVPWETITKNWIPWNLYERMINGTTPKSKFLKAICAFTEKYYRDENVGHDGYELGDFLAVLAAIRPDSVTKKISRRLAVELRGEHTSGQVVQAWYNDMLPAVTKSTAVALEFDPRIVEETLRSMVGDP</sequence>
<dbReference type="InterPro" id="IPR001910">
    <property type="entry name" value="Inosine/uridine_hydrolase_dom"/>
</dbReference>
<dbReference type="GO" id="GO:0016799">
    <property type="term" value="F:hydrolase activity, hydrolyzing N-glycosyl compounds"/>
    <property type="evidence" value="ECO:0007669"/>
    <property type="project" value="InterPro"/>
</dbReference>
<evidence type="ECO:0000259" key="2">
    <source>
        <dbReference type="Pfam" id="PF01156"/>
    </source>
</evidence>
<dbReference type="SUPFAM" id="SSF53590">
    <property type="entry name" value="Nucleoside hydrolase"/>
    <property type="match status" value="1"/>
</dbReference>
<dbReference type="InterPro" id="IPR052775">
    <property type="entry name" value="IUN_hydrolase"/>
</dbReference>
<feature type="domain" description="Inosine/uridine-preferring nucleoside hydrolase" evidence="2">
    <location>
        <begin position="4"/>
        <end position="301"/>
    </location>
</feature>
<evidence type="ECO:0000313" key="3">
    <source>
        <dbReference type="Proteomes" id="UP000694867"/>
    </source>
</evidence>
<accession>A0AAJ6QS82</accession>
<dbReference type="PANTHER" id="PTHR46190">
    <property type="entry name" value="SI:CH211-201H21.5-RELATED"/>
    <property type="match status" value="1"/>
</dbReference>
<dbReference type="RefSeq" id="XP_003742342.2">
    <property type="nucleotide sequence ID" value="XM_003742294.2"/>
</dbReference>
<reference evidence="4" key="1">
    <citation type="submission" date="2025-08" db="UniProtKB">
        <authorList>
            <consortium name="RefSeq"/>
        </authorList>
    </citation>
    <scope>IDENTIFICATION</scope>
</reference>
<dbReference type="InterPro" id="IPR036452">
    <property type="entry name" value="Ribo_hydro-like"/>
</dbReference>
<evidence type="ECO:0000256" key="1">
    <source>
        <dbReference type="ARBA" id="ARBA00009176"/>
    </source>
</evidence>